<dbReference type="PANTHER" id="PTHR44196:SF1">
    <property type="entry name" value="DEHYDROGENASE_REDUCTASE SDR FAMILY MEMBER 7B"/>
    <property type="match status" value="1"/>
</dbReference>
<evidence type="ECO:0000256" key="2">
    <source>
        <dbReference type="ARBA" id="ARBA00022857"/>
    </source>
</evidence>
<reference evidence="6 7" key="1">
    <citation type="submission" date="2009-08" db="EMBL/GenBank/DDBJ databases">
        <title>The Genome Sequence of Spizellomyces punctatus strain DAOM BR117.</title>
        <authorList>
            <consortium name="The Broad Institute Genome Sequencing Platform"/>
            <person name="Russ C."/>
            <person name="Cuomo C."/>
            <person name="Shea T."/>
            <person name="Young S.K."/>
            <person name="Zeng Q."/>
            <person name="Koehrsen M."/>
            <person name="Haas B."/>
            <person name="Borodovsky M."/>
            <person name="Guigo R."/>
            <person name="Alvarado L."/>
            <person name="Berlin A."/>
            <person name="Bochicchio J."/>
            <person name="Borenstein D."/>
            <person name="Chapman S."/>
            <person name="Chen Z."/>
            <person name="Engels R."/>
            <person name="Freedman E."/>
            <person name="Gellesch M."/>
            <person name="Goldberg J."/>
            <person name="Griggs A."/>
            <person name="Gujja S."/>
            <person name="Heiman D."/>
            <person name="Hepburn T."/>
            <person name="Howarth C."/>
            <person name="Jen D."/>
            <person name="Larson L."/>
            <person name="Lewis B."/>
            <person name="Mehta T."/>
            <person name="Park D."/>
            <person name="Pearson M."/>
            <person name="Roberts A."/>
            <person name="Saif S."/>
            <person name="Shenoy N."/>
            <person name="Sisk P."/>
            <person name="Stolte C."/>
            <person name="Sykes S."/>
            <person name="Thomson T."/>
            <person name="Walk T."/>
            <person name="White J."/>
            <person name="Yandava C."/>
            <person name="Burger G."/>
            <person name="Gray M.W."/>
            <person name="Holland P.W.H."/>
            <person name="King N."/>
            <person name="Lang F.B.F."/>
            <person name="Roger A.J."/>
            <person name="Ruiz-Trillo I."/>
            <person name="Lander E."/>
            <person name="Nusbaum C."/>
        </authorList>
    </citation>
    <scope>NUCLEOTIDE SEQUENCE [LARGE SCALE GENOMIC DNA]</scope>
    <source>
        <strain evidence="6 7">DAOM BR117</strain>
    </source>
</reference>
<keyword evidence="2" id="KW-0521">NADP</keyword>
<dbReference type="InterPro" id="IPR057326">
    <property type="entry name" value="KR_dom"/>
</dbReference>
<feature type="domain" description="Ketoreductase" evidence="5">
    <location>
        <begin position="9"/>
        <end position="191"/>
    </location>
</feature>
<proteinExistence type="inferred from homology"/>
<dbReference type="SMART" id="SM00822">
    <property type="entry name" value="PKS_KR"/>
    <property type="match status" value="1"/>
</dbReference>
<keyword evidence="3" id="KW-0560">Oxidoreductase</keyword>
<comment type="function">
    <text evidence="4">Putative oxidoreductase.</text>
</comment>
<dbReference type="GeneID" id="27689493"/>
<comment type="similarity">
    <text evidence="1">Belongs to the short-chain dehydrogenases/reductases (SDR) family.</text>
</comment>
<dbReference type="InterPro" id="IPR036291">
    <property type="entry name" value="NAD(P)-bd_dom_sf"/>
</dbReference>
<dbReference type="InterPro" id="IPR002347">
    <property type="entry name" value="SDR_fam"/>
</dbReference>
<dbReference type="Pfam" id="PF00106">
    <property type="entry name" value="adh_short"/>
    <property type="match status" value="1"/>
</dbReference>
<dbReference type="VEuPathDB" id="FungiDB:SPPG_06167"/>
<dbReference type="AlphaFoldDB" id="A0A0L0HC01"/>
<dbReference type="GO" id="GO:0016491">
    <property type="term" value="F:oxidoreductase activity"/>
    <property type="evidence" value="ECO:0007669"/>
    <property type="project" value="UniProtKB-KW"/>
</dbReference>
<dbReference type="SUPFAM" id="SSF51735">
    <property type="entry name" value="NAD(P)-binding Rossmann-fold domains"/>
    <property type="match status" value="1"/>
</dbReference>
<name>A0A0L0HC01_SPIPD</name>
<gene>
    <name evidence="6" type="ORF">SPPG_06167</name>
</gene>
<evidence type="ECO:0000313" key="6">
    <source>
        <dbReference type="EMBL" id="KNC98466.1"/>
    </source>
</evidence>
<organism evidence="6 7">
    <name type="scientific">Spizellomyces punctatus (strain DAOM BR117)</name>
    <dbReference type="NCBI Taxonomy" id="645134"/>
    <lineage>
        <taxon>Eukaryota</taxon>
        <taxon>Fungi</taxon>
        <taxon>Fungi incertae sedis</taxon>
        <taxon>Chytridiomycota</taxon>
        <taxon>Chytridiomycota incertae sedis</taxon>
        <taxon>Chytridiomycetes</taxon>
        <taxon>Spizellomycetales</taxon>
        <taxon>Spizellomycetaceae</taxon>
        <taxon>Spizellomyces</taxon>
    </lineage>
</organism>
<keyword evidence="7" id="KW-1185">Reference proteome</keyword>
<evidence type="ECO:0000313" key="7">
    <source>
        <dbReference type="Proteomes" id="UP000053201"/>
    </source>
</evidence>
<dbReference type="Proteomes" id="UP000053201">
    <property type="component" value="Unassembled WGS sequence"/>
</dbReference>
<protein>
    <recommendedName>
        <fullName evidence="5">Ketoreductase domain-containing protein</fullName>
    </recommendedName>
</protein>
<dbReference type="PANTHER" id="PTHR44196">
    <property type="entry name" value="DEHYDROGENASE/REDUCTASE SDR FAMILY MEMBER 7B"/>
    <property type="match status" value="1"/>
</dbReference>
<dbReference type="eggNOG" id="KOG1205">
    <property type="taxonomic scope" value="Eukaryota"/>
</dbReference>
<sequence>MSNPSFSWTTVLVTGGGGGLGRALAAYFLKNNKKVIIAGRTESKLQSTARELGCEYLVVDVGAVEGLQRFTEEAIKKFPDLDAVVANAGIQRKPVNFTTQDAASLLQSADDEINVNIRGTLHLIHHLLPHLLSKPNAAIYTVSSGLAFIPIGRIPVYCATKAFVHSWTQSLRVQLKGRVQVMEIIPPLVESDLHRDHDDPDNNKKHKNPMALTIDEFIAGVDRDIQAGKDEITPGFAQDLAQQSLEAFGEKFRAFNQAH</sequence>
<dbReference type="GO" id="GO:0016020">
    <property type="term" value="C:membrane"/>
    <property type="evidence" value="ECO:0007669"/>
    <property type="project" value="TreeGrafter"/>
</dbReference>
<dbReference type="Gene3D" id="3.40.50.720">
    <property type="entry name" value="NAD(P)-binding Rossmann-like Domain"/>
    <property type="match status" value="1"/>
</dbReference>
<accession>A0A0L0HC01</accession>
<dbReference type="STRING" id="645134.A0A0L0HC01"/>
<dbReference type="InParanoid" id="A0A0L0HC01"/>
<evidence type="ECO:0000256" key="3">
    <source>
        <dbReference type="ARBA" id="ARBA00023002"/>
    </source>
</evidence>
<dbReference type="PROSITE" id="PS00061">
    <property type="entry name" value="ADH_SHORT"/>
    <property type="match status" value="1"/>
</dbReference>
<dbReference type="RefSeq" id="XP_016606506.1">
    <property type="nucleotide sequence ID" value="XM_016754370.1"/>
</dbReference>
<dbReference type="OMA" id="KAWVHFW"/>
<evidence type="ECO:0000259" key="5">
    <source>
        <dbReference type="SMART" id="SM00822"/>
    </source>
</evidence>
<dbReference type="PRINTS" id="PR00081">
    <property type="entry name" value="GDHRDH"/>
</dbReference>
<evidence type="ECO:0000256" key="1">
    <source>
        <dbReference type="ARBA" id="ARBA00006484"/>
    </source>
</evidence>
<dbReference type="EMBL" id="KQ257460">
    <property type="protein sequence ID" value="KNC98466.1"/>
    <property type="molecule type" value="Genomic_DNA"/>
</dbReference>
<dbReference type="OrthoDB" id="37659at2759"/>
<dbReference type="InterPro" id="IPR020904">
    <property type="entry name" value="Sc_DH/Rdtase_CS"/>
</dbReference>
<evidence type="ECO:0000256" key="4">
    <source>
        <dbReference type="ARBA" id="ARBA00037096"/>
    </source>
</evidence>